<evidence type="ECO:0000313" key="7">
    <source>
        <dbReference type="Proteomes" id="UP000318693"/>
    </source>
</evidence>
<proteinExistence type="predicted"/>
<accession>A0A552WYB6</accession>
<gene>
    <name evidence="6" type="ORF">FJ693_00115</name>
</gene>
<dbReference type="GO" id="GO:0016887">
    <property type="term" value="F:ATP hydrolysis activity"/>
    <property type="evidence" value="ECO:0007669"/>
    <property type="project" value="InterPro"/>
</dbReference>
<dbReference type="Pfam" id="PF00005">
    <property type="entry name" value="ABC_tran"/>
    <property type="match status" value="1"/>
</dbReference>
<keyword evidence="3 6" id="KW-0067">ATP-binding</keyword>
<evidence type="ECO:0000259" key="5">
    <source>
        <dbReference type="PROSITE" id="PS50893"/>
    </source>
</evidence>
<protein>
    <submittedName>
        <fullName evidence="6">ABC transporter ATP-binding protein</fullName>
    </submittedName>
</protein>
<dbReference type="Gene3D" id="3.40.50.300">
    <property type="entry name" value="P-loop containing nucleotide triphosphate hydrolases"/>
    <property type="match status" value="1"/>
</dbReference>
<evidence type="ECO:0000256" key="4">
    <source>
        <dbReference type="SAM" id="MobiDB-lite"/>
    </source>
</evidence>
<evidence type="ECO:0000256" key="3">
    <source>
        <dbReference type="ARBA" id="ARBA00022840"/>
    </source>
</evidence>
<evidence type="ECO:0000256" key="2">
    <source>
        <dbReference type="ARBA" id="ARBA00022741"/>
    </source>
</evidence>
<evidence type="ECO:0000313" key="6">
    <source>
        <dbReference type="EMBL" id="TRW47675.1"/>
    </source>
</evidence>
<dbReference type="RefSeq" id="WP_143416635.1">
    <property type="nucleotide sequence ID" value="NZ_VJXR01000001.1"/>
</dbReference>
<keyword evidence="1" id="KW-0813">Transport</keyword>
<dbReference type="AlphaFoldDB" id="A0A552WYB6"/>
<comment type="caution">
    <text evidence="6">The sequence shown here is derived from an EMBL/GenBank/DDBJ whole genome shotgun (WGS) entry which is preliminary data.</text>
</comment>
<sequence>MHEYGAGDTTRRVLENLSFTVGAGEFVSIVGPSGCGKSTLLRCISGLMEPTSGSVALDGARYSGVPRELALVFQDYSRSLFPWLTVAGNVRFALNGLKLSKAEVNARIDESLHAVGLGDIPAQYPWQLSGGMQQRVAIARALAYRPKILLLDEPFASVDAQTRAELEDLLLDVWAKFGMTILFVTHDIDESVYQSDRVVVLGSSPTRVIADVEIPIPRPRHQIRTRELPEFIELRSRLARLIRAAKGAPPDFGPTTPADSVEPTAVATIQTP</sequence>
<dbReference type="CDD" id="cd03293">
    <property type="entry name" value="ABC_NrtD_SsuB_transporters"/>
    <property type="match status" value="1"/>
</dbReference>
<dbReference type="PROSITE" id="PS00211">
    <property type="entry name" value="ABC_TRANSPORTER_1"/>
    <property type="match status" value="1"/>
</dbReference>
<dbReference type="InterPro" id="IPR003439">
    <property type="entry name" value="ABC_transporter-like_ATP-bd"/>
</dbReference>
<dbReference type="InterPro" id="IPR017871">
    <property type="entry name" value="ABC_transporter-like_CS"/>
</dbReference>
<reference evidence="6 7" key="1">
    <citation type="submission" date="2019-07" db="EMBL/GenBank/DDBJ databases">
        <title>Georgenia wutianyii sp. nov. and Georgenia *** sp. nov. isolated from plateau pika (Ochotona curzoniae) in the Qinghai-Tibet plateau of China.</title>
        <authorList>
            <person name="Tian Z."/>
        </authorList>
    </citation>
    <scope>NUCLEOTIDE SEQUENCE [LARGE SCALE GENOMIC DNA]</scope>
    <source>
        <strain evidence="6 7">Z446</strain>
    </source>
</reference>
<dbReference type="PROSITE" id="PS50893">
    <property type="entry name" value="ABC_TRANSPORTER_2"/>
    <property type="match status" value="1"/>
</dbReference>
<dbReference type="PANTHER" id="PTHR42788:SF13">
    <property type="entry name" value="ALIPHATIC SULFONATES IMPORT ATP-BINDING PROTEIN SSUB"/>
    <property type="match status" value="1"/>
</dbReference>
<organism evidence="6 7">
    <name type="scientific">Georgenia yuyongxinii</name>
    <dbReference type="NCBI Taxonomy" id="2589797"/>
    <lineage>
        <taxon>Bacteria</taxon>
        <taxon>Bacillati</taxon>
        <taxon>Actinomycetota</taxon>
        <taxon>Actinomycetes</taxon>
        <taxon>Micrococcales</taxon>
        <taxon>Bogoriellaceae</taxon>
        <taxon>Georgenia</taxon>
    </lineage>
</organism>
<keyword evidence="7" id="KW-1185">Reference proteome</keyword>
<dbReference type="GO" id="GO:0005524">
    <property type="term" value="F:ATP binding"/>
    <property type="evidence" value="ECO:0007669"/>
    <property type="project" value="UniProtKB-KW"/>
</dbReference>
<feature type="region of interest" description="Disordered" evidence="4">
    <location>
        <begin position="248"/>
        <end position="272"/>
    </location>
</feature>
<dbReference type="InterPro" id="IPR050166">
    <property type="entry name" value="ABC_transporter_ATP-bind"/>
</dbReference>
<dbReference type="SMART" id="SM00382">
    <property type="entry name" value="AAA"/>
    <property type="match status" value="1"/>
</dbReference>
<keyword evidence="2" id="KW-0547">Nucleotide-binding</keyword>
<dbReference type="PANTHER" id="PTHR42788">
    <property type="entry name" value="TAURINE IMPORT ATP-BINDING PROTEIN-RELATED"/>
    <property type="match status" value="1"/>
</dbReference>
<dbReference type="InterPro" id="IPR027417">
    <property type="entry name" value="P-loop_NTPase"/>
</dbReference>
<dbReference type="EMBL" id="VJXR01000001">
    <property type="protein sequence ID" value="TRW47675.1"/>
    <property type="molecule type" value="Genomic_DNA"/>
</dbReference>
<evidence type="ECO:0000256" key="1">
    <source>
        <dbReference type="ARBA" id="ARBA00022448"/>
    </source>
</evidence>
<dbReference type="Proteomes" id="UP000318693">
    <property type="component" value="Unassembled WGS sequence"/>
</dbReference>
<name>A0A552WYB6_9MICO</name>
<feature type="domain" description="ABC transporter" evidence="5">
    <location>
        <begin position="1"/>
        <end position="228"/>
    </location>
</feature>
<dbReference type="SUPFAM" id="SSF52540">
    <property type="entry name" value="P-loop containing nucleoside triphosphate hydrolases"/>
    <property type="match status" value="1"/>
</dbReference>
<dbReference type="InterPro" id="IPR003593">
    <property type="entry name" value="AAA+_ATPase"/>
</dbReference>